<name>A0A9W6IUR0_9HYPH</name>
<evidence type="ECO:0000256" key="4">
    <source>
        <dbReference type="ARBA" id="ARBA00022723"/>
    </source>
</evidence>
<dbReference type="FunFam" id="2.170.150.20:FF:000001">
    <property type="entry name" value="Peptide methionine sulfoxide reductase MsrB"/>
    <property type="match status" value="1"/>
</dbReference>
<dbReference type="Pfam" id="PF01641">
    <property type="entry name" value="SelR"/>
    <property type="match status" value="1"/>
</dbReference>
<dbReference type="InterPro" id="IPR028427">
    <property type="entry name" value="Met_Sox_Rdtase_MsrB"/>
</dbReference>
<accession>A0A9W6IUR0</accession>
<evidence type="ECO:0000313" key="10">
    <source>
        <dbReference type="EMBL" id="MBM7850679.1"/>
    </source>
</evidence>
<dbReference type="Proteomes" id="UP001143400">
    <property type="component" value="Unassembled WGS sequence"/>
</dbReference>
<dbReference type="EMBL" id="JAFBCY010000001">
    <property type="protein sequence ID" value="MBM7850679.1"/>
    <property type="molecule type" value="Genomic_DNA"/>
</dbReference>
<dbReference type="PANTHER" id="PTHR10173">
    <property type="entry name" value="METHIONINE SULFOXIDE REDUCTASE"/>
    <property type="match status" value="1"/>
</dbReference>
<comment type="catalytic activity">
    <reaction evidence="7">
        <text>L-methionyl-[protein] + [thioredoxin]-disulfide + H2O = L-methionyl-(R)-S-oxide-[protein] + [thioredoxin]-dithiol</text>
        <dbReference type="Rhea" id="RHEA:24164"/>
        <dbReference type="Rhea" id="RHEA-COMP:10698"/>
        <dbReference type="Rhea" id="RHEA-COMP:10700"/>
        <dbReference type="Rhea" id="RHEA-COMP:12313"/>
        <dbReference type="Rhea" id="RHEA-COMP:12314"/>
        <dbReference type="ChEBI" id="CHEBI:15377"/>
        <dbReference type="ChEBI" id="CHEBI:16044"/>
        <dbReference type="ChEBI" id="CHEBI:29950"/>
        <dbReference type="ChEBI" id="CHEBI:45764"/>
        <dbReference type="ChEBI" id="CHEBI:50058"/>
        <dbReference type="EC" id="1.8.4.12"/>
    </reaction>
</comment>
<protein>
    <recommendedName>
        <fullName evidence="3">peptide-methionine (R)-S-oxide reductase</fullName>
        <ecNumber evidence="3">1.8.4.12</ecNumber>
    </recommendedName>
</protein>
<sequence>MEAPEMLDEVYEVTRTDEEWRALLSPEQYQVMRRHGTERPGSCSLLREKRPGVFACVGCGQPLFRSGEKFESGTGWPSFDAPIDGALGETVDRSHGMTRTEVHCGRCGSHMGHVFPDGPPPTGLRYCINGVALAFEPD</sequence>
<evidence type="ECO:0000256" key="5">
    <source>
        <dbReference type="ARBA" id="ARBA00022833"/>
    </source>
</evidence>
<evidence type="ECO:0000259" key="8">
    <source>
        <dbReference type="PROSITE" id="PS51790"/>
    </source>
</evidence>
<dbReference type="EMBL" id="BSFF01000002">
    <property type="protein sequence ID" value="GLK55972.1"/>
    <property type="molecule type" value="Genomic_DNA"/>
</dbReference>
<dbReference type="PROSITE" id="PS51790">
    <property type="entry name" value="MSRB"/>
    <property type="match status" value="1"/>
</dbReference>
<dbReference type="InterPro" id="IPR011057">
    <property type="entry name" value="Mss4-like_sf"/>
</dbReference>
<keyword evidence="6 10" id="KW-0560">Oxidoreductase</keyword>
<keyword evidence="4" id="KW-0479">Metal-binding</keyword>
<dbReference type="EC" id="1.8.4.12" evidence="3"/>
<organism evidence="9 12">
    <name type="scientific">Methylopila capsulata</name>
    <dbReference type="NCBI Taxonomy" id="61654"/>
    <lineage>
        <taxon>Bacteria</taxon>
        <taxon>Pseudomonadati</taxon>
        <taxon>Pseudomonadota</taxon>
        <taxon>Alphaproteobacteria</taxon>
        <taxon>Hyphomicrobiales</taxon>
        <taxon>Methylopilaceae</taxon>
        <taxon>Methylopila</taxon>
    </lineage>
</organism>
<comment type="cofactor">
    <cofactor evidence="1">
        <name>Zn(2+)</name>
        <dbReference type="ChEBI" id="CHEBI:29105"/>
    </cofactor>
</comment>
<evidence type="ECO:0000256" key="1">
    <source>
        <dbReference type="ARBA" id="ARBA00001947"/>
    </source>
</evidence>
<dbReference type="AlphaFoldDB" id="A0A9W6IUR0"/>
<evidence type="ECO:0000256" key="7">
    <source>
        <dbReference type="ARBA" id="ARBA00048488"/>
    </source>
</evidence>
<evidence type="ECO:0000256" key="2">
    <source>
        <dbReference type="ARBA" id="ARBA00007174"/>
    </source>
</evidence>
<comment type="similarity">
    <text evidence="2">Belongs to the MsrB Met sulfoxide reductase family.</text>
</comment>
<proteinExistence type="inferred from homology"/>
<evidence type="ECO:0000313" key="11">
    <source>
        <dbReference type="Proteomes" id="UP000758856"/>
    </source>
</evidence>
<reference evidence="9" key="3">
    <citation type="submission" date="2023-01" db="EMBL/GenBank/DDBJ databases">
        <authorList>
            <person name="Sun Q."/>
            <person name="Evtushenko L."/>
        </authorList>
    </citation>
    <scope>NUCLEOTIDE SEQUENCE</scope>
    <source>
        <strain evidence="9">VKM B-1606</strain>
    </source>
</reference>
<dbReference type="GO" id="GO:0005737">
    <property type="term" value="C:cytoplasm"/>
    <property type="evidence" value="ECO:0007669"/>
    <property type="project" value="TreeGrafter"/>
</dbReference>
<dbReference type="PANTHER" id="PTHR10173:SF57">
    <property type="entry name" value="PEPTIDE-METHIONINE (R)-S-OXIDE REDUCTASE"/>
    <property type="match status" value="1"/>
</dbReference>
<dbReference type="GO" id="GO:0046872">
    <property type="term" value="F:metal ion binding"/>
    <property type="evidence" value="ECO:0007669"/>
    <property type="project" value="UniProtKB-KW"/>
</dbReference>
<gene>
    <name evidence="9" type="ORF">GCM10008170_19910</name>
    <name evidence="10" type="ORF">JOD31_000891</name>
</gene>
<feature type="domain" description="MsrB" evidence="8">
    <location>
        <begin position="17"/>
        <end position="138"/>
    </location>
</feature>
<reference evidence="10 11" key="2">
    <citation type="submission" date="2021-01" db="EMBL/GenBank/DDBJ databases">
        <title>Genomic Encyclopedia of Type Strains, Phase IV (KMG-IV): sequencing the most valuable type-strain genomes for metagenomic binning, comparative biology and taxonomic classification.</title>
        <authorList>
            <person name="Goeker M."/>
        </authorList>
    </citation>
    <scope>NUCLEOTIDE SEQUENCE [LARGE SCALE GENOMIC DNA]</scope>
    <source>
        <strain evidence="10 11">DSM 6130</strain>
    </source>
</reference>
<evidence type="ECO:0000256" key="6">
    <source>
        <dbReference type="ARBA" id="ARBA00023002"/>
    </source>
</evidence>
<dbReference type="Proteomes" id="UP000758856">
    <property type="component" value="Unassembled WGS sequence"/>
</dbReference>
<dbReference type="GO" id="GO:0033743">
    <property type="term" value="F:peptide-methionine (R)-S-oxide reductase activity"/>
    <property type="evidence" value="ECO:0007669"/>
    <property type="project" value="UniProtKB-EC"/>
</dbReference>
<dbReference type="Gene3D" id="2.170.150.20">
    <property type="entry name" value="Peptide methionine sulfoxide reductase"/>
    <property type="match status" value="1"/>
</dbReference>
<dbReference type="InterPro" id="IPR002579">
    <property type="entry name" value="Met_Sox_Rdtase_MsrB_dom"/>
</dbReference>
<evidence type="ECO:0000313" key="9">
    <source>
        <dbReference type="EMBL" id="GLK55972.1"/>
    </source>
</evidence>
<reference evidence="9" key="1">
    <citation type="journal article" date="2014" name="Int. J. Syst. Evol. Microbiol.">
        <title>Complete genome sequence of Corynebacterium casei LMG S-19264T (=DSM 44701T), isolated from a smear-ripened cheese.</title>
        <authorList>
            <consortium name="US DOE Joint Genome Institute (JGI-PGF)"/>
            <person name="Walter F."/>
            <person name="Albersmeier A."/>
            <person name="Kalinowski J."/>
            <person name="Ruckert C."/>
        </authorList>
    </citation>
    <scope>NUCLEOTIDE SEQUENCE</scope>
    <source>
        <strain evidence="9">VKM B-1606</strain>
    </source>
</reference>
<dbReference type="RefSeq" id="WP_276512602.1">
    <property type="nucleotide sequence ID" value="NZ_BSFF01000002.1"/>
</dbReference>
<dbReference type="SUPFAM" id="SSF51316">
    <property type="entry name" value="Mss4-like"/>
    <property type="match status" value="1"/>
</dbReference>
<dbReference type="GO" id="GO:0006979">
    <property type="term" value="P:response to oxidative stress"/>
    <property type="evidence" value="ECO:0007669"/>
    <property type="project" value="InterPro"/>
</dbReference>
<keyword evidence="11" id="KW-1185">Reference proteome</keyword>
<evidence type="ECO:0000313" key="12">
    <source>
        <dbReference type="Proteomes" id="UP001143400"/>
    </source>
</evidence>
<dbReference type="NCBIfam" id="TIGR00357">
    <property type="entry name" value="peptide-methionine (R)-S-oxide reductase MsrB"/>
    <property type="match status" value="1"/>
</dbReference>
<dbReference type="GO" id="GO:0030091">
    <property type="term" value="P:protein repair"/>
    <property type="evidence" value="ECO:0007669"/>
    <property type="project" value="InterPro"/>
</dbReference>
<evidence type="ECO:0000256" key="3">
    <source>
        <dbReference type="ARBA" id="ARBA00012499"/>
    </source>
</evidence>
<comment type="caution">
    <text evidence="9">The sequence shown here is derived from an EMBL/GenBank/DDBJ whole genome shotgun (WGS) entry which is preliminary data.</text>
</comment>
<keyword evidence="5" id="KW-0862">Zinc</keyword>